<keyword evidence="4" id="KW-1185">Reference proteome</keyword>
<dbReference type="EMBL" id="ML003211">
    <property type="protein sequence ID" value="RKP34417.1"/>
    <property type="molecule type" value="Genomic_DNA"/>
</dbReference>
<protein>
    <submittedName>
        <fullName evidence="3">Uncharacterized protein</fullName>
    </submittedName>
</protein>
<dbReference type="AlphaFoldDB" id="A0A4P9ZMD0"/>
<organism evidence="3 4">
    <name type="scientific">Dimargaris cristalligena</name>
    <dbReference type="NCBI Taxonomy" id="215637"/>
    <lineage>
        <taxon>Eukaryota</taxon>
        <taxon>Fungi</taxon>
        <taxon>Fungi incertae sedis</taxon>
        <taxon>Zoopagomycota</taxon>
        <taxon>Kickxellomycotina</taxon>
        <taxon>Dimargaritomycetes</taxon>
        <taxon>Dimargaritales</taxon>
        <taxon>Dimargaritaceae</taxon>
        <taxon>Dimargaris</taxon>
    </lineage>
</organism>
<name>A0A4P9ZMD0_9FUNG</name>
<evidence type="ECO:0000313" key="4">
    <source>
        <dbReference type="Proteomes" id="UP000268162"/>
    </source>
</evidence>
<feature type="signal peptide" evidence="2">
    <location>
        <begin position="1"/>
        <end position="21"/>
    </location>
</feature>
<evidence type="ECO:0000256" key="2">
    <source>
        <dbReference type="SAM" id="SignalP"/>
    </source>
</evidence>
<proteinExistence type="predicted"/>
<keyword evidence="2" id="KW-0732">Signal</keyword>
<gene>
    <name evidence="3" type="ORF">BJ085DRAFT_31810</name>
</gene>
<sequence>MVNFSQLLISTTLIGAILVAASPIPQPHPGVRQSLGKVFTRTKNFVKGGASQSVPPPEKSQPSALKKKRNRRISRVGGHFMAVESRAARRWVNYGLPGLPVTGNFALPRKLWLCYTLGFRAIGSIHHSGKFI</sequence>
<dbReference type="Proteomes" id="UP000268162">
    <property type="component" value="Unassembled WGS sequence"/>
</dbReference>
<feature type="region of interest" description="Disordered" evidence="1">
    <location>
        <begin position="47"/>
        <end position="71"/>
    </location>
</feature>
<accession>A0A4P9ZMD0</accession>
<evidence type="ECO:0000256" key="1">
    <source>
        <dbReference type="SAM" id="MobiDB-lite"/>
    </source>
</evidence>
<reference evidence="4" key="1">
    <citation type="journal article" date="2018" name="Nat. Microbiol.">
        <title>Leveraging single-cell genomics to expand the fungal tree of life.</title>
        <authorList>
            <person name="Ahrendt S.R."/>
            <person name="Quandt C.A."/>
            <person name="Ciobanu D."/>
            <person name="Clum A."/>
            <person name="Salamov A."/>
            <person name="Andreopoulos B."/>
            <person name="Cheng J.F."/>
            <person name="Woyke T."/>
            <person name="Pelin A."/>
            <person name="Henrissat B."/>
            <person name="Reynolds N.K."/>
            <person name="Benny G.L."/>
            <person name="Smith M.E."/>
            <person name="James T.Y."/>
            <person name="Grigoriev I.V."/>
        </authorList>
    </citation>
    <scope>NUCLEOTIDE SEQUENCE [LARGE SCALE GENOMIC DNA]</scope>
    <source>
        <strain evidence="4">RSA 468</strain>
    </source>
</reference>
<feature type="chain" id="PRO_5020407684" evidence="2">
    <location>
        <begin position="22"/>
        <end position="132"/>
    </location>
</feature>
<evidence type="ECO:0000313" key="3">
    <source>
        <dbReference type="EMBL" id="RKP34417.1"/>
    </source>
</evidence>